<dbReference type="InterPro" id="IPR036509">
    <property type="entry name" value="Met_Sox_Rdtase_MsrA_sf"/>
</dbReference>
<dbReference type="Pfam" id="PF01625">
    <property type="entry name" value="PMSR"/>
    <property type="match status" value="1"/>
</dbReference>
<proteinExistence type="inferred from homology"/>
<evidence type="ECO:0000256" key="1">
    <source>
        <dbReference type="ARBA" id="ARBA00023002"/>
    </source>
</evidence>
<comment type="caution">
    <text evidence="6">The sequence shown here is derived from an EMBL/GenBank/DDBJ whole genome shotgun (WGS) entry which is preliminary data.</text>
</comment>
<evidence type="ECO:0000256" key="3">
    <source>
        <dbReference type="ARBA" id="ARBA00048782"/>
    </source>
</evidence>
<dbReference type="Proteomes" id="UP000609651">
    <property type="component" value="Unassembled WGS sequence"/>
</dbReference>
<comment type="catalytic activity">
    <reaction evidence="2 4">
        <text>L-methionyl-[protein] + [thioredoxin]-disulfide + H2O = L-methionyl-(S)-S-oxide-[protein] + [thioredoxin]-dithiol</text>
        <dbReference type="Rhea" id="RHEA:14217"/>
        <dbReference type="Rhea" id="RHEA-COMP:10698"/>
        <dbReference type="Rhea" id="RHEA-COMP:10700"/>
        <dbReference type="Rhea" id="RHEA-COMP:12313"/>
        <dbReference type="Rhea" id="RHEA-COMP:12315"/>
        <dbReference type="ChEBI" id="CHEBI:15377"/>
        <dbReference type="ChEBI" id="CHEBI:16044"/>
        <dbReference type="ChEBI" id="CHEBI:29950"/>
        <dbReference type="ChEBI" id="CHEBI:44120"/>
        <dbReference type="ChEBI" id="CHEBI:50058"/>
        <dbReference type="EC" id="1.8.4.11"/>
    </reaction>
</comment>
<keyword evidence="1 4" id="KW-0560">Oxidoreductase</keyword>
<dbReference type="EC" id="1.8.4.11" evidence="4"/>
<comment type="similarity">
    <text evidence="4">Belongs to the MsrA Met sulfoxide reductase family.</text>
</comment>
<keyword evidence="7" id="KW-1185">Reference proteome</keyword>
<feature type="domain" description="Peptide methionine sulphoxide reductase MsrA" evidence="5">
    <location>
        <begin position="8"/>
        <end position="160"/>
    </location>
</feature>
<organism evidence="6 7">
    <name type="scientific">Alienimonas chondri</name>
    <dbReference type="NCBI Taxonomy" id="2681879"/>
    <lineage>
        <taxon>Bacteria</taxon>
        <taxon>Pseudomonadati</taxon>
        <taxon>Planctomycetota</taxon>
        <taxon>Planctomycetia</taxon>
        <taxon>Planctomycetales</taxon>
        <taxon>Planctomycetaceae</taxon>
        <taxon>Alienimonas</taxon>
    </lineage>
</organism>
<gene>
    <name evidence="6" type="primary">msrA_1</name>
    <name evidence="4" type="synonym">msrA</name>
    <name evidence="6" type="ORF">LzC2_25650</name>
</gene>
<dbReference type="PANTHER" id="PTHR43774">
    <property type="entry name" value="PEPTIDE METHIONINE SULFOXIDE REDUCTASE"/>
    <property type="match status" value="1"/>
</dbReference>
<evidence type="ECO:0000256" key="4">
    <source>
        <dbReference type="HAMAP-Rule" id="MF_01401"/>
    </source>
</evidence>
<dbReference type="SUPFAM" id="SSF55068">
    <property type="entry name" value="Peptide methionine sulfoxide reductase"/>
    <property type="match status" value="1"/>
</dbReference>
<protein>
    <recommendedName>
        <fullName evidence="4">Peptide methionine sulfoxide reductase MsrA</fullName>
        <shortName evidence="4">Protein-methionine-S-oxide reductase</shortName>
        <ecNumber evidence="4">1.8.4.11</ecNumber>
    </recommendedName>
    <alternativeName>
        <fullName evidence="4">Peptide-methionine (S)-S-oxide reductase</fullName>
        <shortName evidence="4">Peptide Met(O) reductase</shortName>
    </alternativeName>
</protein>
<comment type="function">
    <text evidence="4">Has an important function as a repair enzyme for proteins that have been inactivated by oxidation. Catalyzes the reversible oxidation-reduction of methionine sulfoxide in proteins to methionine.</text>
</comment>
<sequence length="161" mass="18053">MTEPTTETATFAAGCFWGIEDAFRKTPGVIDAVSGYIGGRLDNPTYEDVCYRDTGHAEAVEVTFDPNEVSFEQLLKQFRELHDPTQVDRQGPDVGSQYRSAIFTHSPEQQAAAEQWKQALNDSGTLPRPVATQIAPATTFYRAEEYHQRYFEKTGRSACHI</sequence>
<dbReference type="NCBIfam" id="TIGR00401">
    <property type="entry name" value="msrA"/>
    <property type="match status" value="1"/>
</dbReference>
<dbReference type="EMBL" id="WTPX01000080">
    <property type="protein sequence ID" value="NNJ26478.1"/>
    <property type="molecule type" value="Genomic_DNA"/>
</dbReference>
<feature type="active site" evidence="4">
    <location>
        <position position="15"/>
    </location>
</feature>
<evidence type="ECO:0000313" key="6">
    <source>
        <dbReference type="EMBL" id="NNJ26478.1"/>
    </source>
</evidence>
<name>A0ABX1VFA4_9PLAN</name>
<reference evidence="6 7" key="1">
    <citation type="journal article" date="2020" name="Syst. Appl. Microbiol.">
        <title>Alienimonas chondri sp. nov., a novel planctomycete isolated from the biofilm of the red alga Chondrus crispus.</title>
        <authorList>
            <person name="Vitorino I."/>
            <person name="Albuquerque L."/>
            <person name="Wiegand S."/>
            <person name="Kallscheuer N."/>
            <person name="da Costa M.S."/>
            <person name="Lobo-da-Cunha A."/>
            <person name="Jogler C."/>
            <person name="Lage O.M."/>
        </authorList>
    </citation>
    <scope>NUCLEOTIDE SEQUENCE [LARGE SCALE GENOMIC DNA]</scope>
    <source>
        <strain evidence="6 7">LzC2</strain>
    </source>
</reference>
<dbReference type="GO" id="GO:0008113">
    <property type="term" value="F:peptide-methionine (S)-S-oxide reductase activity"/>
    <property type="evidence" value="ECO:0007669"/>
    <property type="project" value="UniProtKB-EC"/>
</dbReference>
<dbReference type="Gene3D" id="3.30.1060.10">
    <property type="entry name" value="Peptide methionine sulphoxide reductase MsrA"/>
    <property type="match status" value="1"/>
</dbReference>
<dbReference type="HAMAP" id="MF_01401">
    <property type="entry name" value="MsrA"/>
    <property type="match status" value="1"/>
</dbReference>
<evidence type="ECO:0000259" key="5">
    <source>
        <dbReference type="Pfam" id="PF01625"/>
    </source>
</evidence>
<accession>A0ABX1VFA4</accession>
<dbReference type="InterPro" id="IPR002569">
    <property type="entry name" value="Met_Sox_Rdtase_MsrA_dom"/>
</dbReference>
<evidence type="ECO:0000256" key="2">
    <source>
        <dbReference type="ARBA" id="ARBA00047806"/>
    </source>
</evidence>
<comment type="catalytic activity">
    <reaction evidence="3 4">
        <text>[thioredoxin]-disulfide + L-methionine + H2O = L-methionine (S)-S-oxide + [thioredoxin]-dithiol</text>
        <dbReference type="Rhea" id="RHEA:19993"/>
        <dbReference type="Rhea" id="RHEA-COMP:10698"/>
        <dbReference type="Rhea" id="RHEA-COMP:10700"/>
        <dbReference type="ChEBI" id="CHEBI:15377"/>
        <dbReference type="ChEBI" id="CHEBI:29950"/>
        <dbReference type="ChEBI" id="CHEBI:50058"/>
        <dbReference type="ChEBI" id="CHEBI:57844"/>
        <dbReference type="ChEBI" id="CHEBI:58772"/>
        <dbReference type="EC" id="1.8.4.11"/>
    </reaction>
</comment>
<evidence type="ECO:0000313" key="7">
    <source>
        <dbReference type="Proteomes" id="UP000609651"/>
    </source>
</evidence>
<dbReference type="PANTHER" id="PTHR43774:SF1">
    <property type="entry name" value="PEPTIDE METHIONINE SULFOXIDE REDUCTASE MSRA 2"/>
    <property type="match status" value="1"/>
</dbReference>